<evidence type="ECO:0000313" key="2">
    <source>
        <dbReference type="Proteomes" id="UP000183245"/>
    </source>
</evidence>
<proteinExistence type="predicted"/>
<gene>
    <name evidence="1" type="ORF">AUK40_02145</name>
</gene>
<protein>
    <submittedName>
        <fullName evidence="1">Uncharacterized protein</fullName>
    </submittedName>
</protein>
<evidence type="ECO:0000313" key="1">
    <source>
        <dbReference type="EMBL" id="OIP97998.1"/>
    </source>
</evidence>
<dbReference type="AlphaFoldDB" id="A0A1J5J0F0"/>
<organism evidence="1 2">
    <name type="scientific">Candidatus Wirthbacteria bacterium CG2_30_54_11</name>
    <dbReference type="NCBI Taxonomy" id="1817892"/>
    <lineage>
        <taxon>Bacteria</taxon>
        <taxon>Candidatus Wirthbacteria</taxon>
    </lineage>
</organism>
<dbReference type="EMBL" id="MNZT01000041">
    <property type="protein sequence ID" value="OIP97998.1"/>
    <property type="molecule type" value="Genomic_DNA"/>
</dbReference>
<reference evidence="1 2" key="1">
    <citation type="journal article" date="2016" name="Environ. Microbiol.">
        <title>Genomic resolution of a cold subsurface aquifer community provides metabolic insights for novel microbes adapted to high CO concentrations.</title>
        <authorList>
            <person name="Probst A.J."/>
            <person name="Castelle C.J."/>
            <person name="Singh A."/>
            <person name="Brown C.T."/>
            <person name="Anantharaman K."/>
            <person name="Sharon I."/>
            <person name="Hug L.A."/>
            <person name="Burstein D."/>
            <person name="Emerson J.B."/>
            <person name="Thomas B.C."/>
            <person name="Banfield J.F."/>
        </authorList>
    </citation>
    <scope>NUCLEOTIDE SEQUENCE [LARGE SCALE GENOMIC DNA]</scope>
    <source>
        <strain evidence="1">CG2_30_54_11</strain>
    </source>
</reference>
<accession>A0A1J5J0F0</accession>
<dbReference type="Proteomes" id="UP000183245">
    <property type="component" value="Unassembled WGS sequence"/>
</dbReference>
<comment type="caution">
    <text evidence="1">The sequence shown here is derived from an EMBL/GenBank/DDBJ whole genome shotgun (WGS) entry which is preliminary data.</text>
</comment>
<dbReference type="STRING" id="1817892.AUK40_02145"/>
<name>A0A1J5J0F0_9BACT</name>
<sequence length="645" mass="75299">MLDSFVAGDTGIVPKVWNQMVEHYADRIHEDEAALERIQKHFFGVSLSDLPEPSLDDLNNAYIRFMFWYFFRYRTHSGAQTLLEDYIEHHSMQLGAHELLILTGFLQSVFGIFEVESLQVGRSLDIRLLSGGMESYHMIERAGSRELSRGDLVIGWITPWSDTSHVFLGKPVFLPAASAYSIRRIFHAPGQTQEQKAVTPEDVEHLFFFSPKIHAQDGNIRKRLRRFIHKHFGDKSLTVAAMEKKIREAIDSSALDASVLDELLGLTHRRRLDAGIEQQFLDLIHEFWNTLVEEVKPASDDQKPGTIESILMADFIRMVQQEITVKSHPQEKQAQQAMDSLMQKWLHEPQLELHGETPWQVIEAERKRTGSKREGFPLDLQIQRFGEPDCDLTVIDSKPLIVQDMEIFFRNIESHGGLRITKELRNISWPRVVELEALFVRKDRMAEFFRNDRRGEELHMRYVYFVDLLAMAARLVKIRHDVLTLTTAGREWLALTTGEKWMRLCRHWLYELDWKCCFVPYYAPVADMYQDKPESVLGNLDLLGDNKIALRDFFWQFFGSKRQMLELDANQEILKRTEGGFYRVFCERLEWMGLIEIDRKKTSGSEGRRFPWVEDDYKDSYISVSEDAQKVLNALIDDYVRTRKK</sequence>